<dbReference type="AlphaFoldDB" id="A0A834LNI3"/>
<gene>
    <name evidence="1" type="ORF">RHSIM_Rhsim05G0132500</name>
</gene>
<evidence type="ECO:0000313" key="1">
    <source>
        <dbReference type="EMBL" id="KAF7143994.1"/>
    </source>
</evidence>
<dbReference type="OrthoDB" id="10631785at2759"/>
<name>A0A834LNI3_RHOSS</name>
<accession>A0A834LNI3</accession>
<keyword evidence="2" id="KW-1185">Reference proteome</keyword>
<organism evidence="1 2">
    <name type="scientific">Rhododendron simsii</name>
    <name type="common">Sims's rhododendron</name>
    <dbReference type="NCBI Taxonomy" id="118357"/>
    <lineage>
        <taxon>Eukaryota</taxon>
        <taxon>Viridiplantae</taxon>
        <taxon>Streptophyta</taxon>
        <taxon>Embryophyta</taxon>
        <taxon>Tracheophyta</taxon>
        <taxon>Spermatophyta</taxon>
        <taxon>Magnoliopsida</taxon>
        <taxon>eudicotyledons</taxon>
        <taxon>Gunneridae</taxon>
        <taxon>Pentapetalae</taxon>
        <taxon>asterids</taxon>
        <taxon>Ericales</taxon>
        <taxon>Ericaceae</taxon>
        <taxon>Ericoideae</taxon>
        <taxon>Rhodoreae</taxon>
        <taxon>Rhododendron</taxon>
    </lineage>
</organism>
<evidence type="ECO:0000313" key="2">
    <source>
        <dbReference type="Proteomes" id="UP000626092"/>
    </source>
</evidence>
<comment type="caution">
    <text evidence="1">The sequence shown here is derived from an EMBL/GenBank/DDBJ whole genome shotgun (WGS) entry which is preliminary data.</text>
</comment>
<reference evidence="1" key="1">
    <citation type="submission" date="2019-11" db="EMBL/GenBank/DDBJ databases">
        <authorList>
            <person name="Liu Y."/>
            <person name="Hou J."/>
            <person name="Li T.-Q."/>
            <person name="Guan C.-H."/>
            <person name="Wu X."/>
            <person name="Wu H.-Z."/>
            <person name="Ling F."/>
            <person name="Zhang R."/>
            <person name="Shi X.-G."/>
            <person name="Ren J.-P."/>
            <person name="Chen E.-F."/>
            <person name="Sun J.-M."/>
        </authorList>
    </citation>
    <scope>NUCLEOTIDE SEQUENCE</scope>
    <source>
        <strain evidence="1">Adult_tree_wgs_1</strain>
        <tissue evidence="1">Leaves</tissue>
    </source>
</reference>
<protein>
    <submittedName>
        <fullName evidence="1">Uncharacterized protein</fullName>
    </submittedName>
</protein>
<dbReference type="EMBL" id="WJXA01000005">
    <property type="protein sequence ID" value="KAF7143994.1"/>
    <property type="molecule type" value="Genomic_DNA"/>
</dbReference>
<sequence>MEHLQRHLLQIKNYEITLIFWDERGVVPFEPYFFMFFPECLEKAAVNRISTQGSFLSAHNLKSVFLGSQSKGIRLEEGESPIHIPSGSLTQGAMALIVSPKPGTMPHEFTPVFRGPSSVILDIEMPFGSRMPVSSMPRSRKRFFDEGWRHVLHLSPHVTHEGAWLRDLYVSAQYIILLLDIWPFVAK</sequence>
<dbReference type="Proteomes" id="UP000626092">
    <property type="component" value="Unassembled WGS sequence"/>
</dbReference>
<proteinExistence type="predicted"/>